<organism evidence="8 9">
    <name type="scientific">Lachnospira intestinalis</name>
    <dbReference type="NCBI Taxonomy" id="3133158"/>
    <lineage>
        <taxon>Bacteria</taxon>
        <taxon>Bacillati</taxon>
        <taxon>Bacillota</taxon>
        <taxon>Clostridia</taxon>
        <taxon>Lachnospirales</taxon>
        <taxon>Lachnospiraceae</taxon>
        <taxon>Lachnospira</taxon>
    </lineage>
</organism>
<keyword evidence="9" id="KW-1185">Reference proteome</keyword>
<evidence type="ECO:0000313" key="9">
    <source>
        <dbReference type="Proteomes" id="UP001546774"/>
    </source>
</evidence>
<comment type="function">
    <text evidence="1 6">Catalyzes the reversible cyclization of carbamoyl aspartate to dihydroorotate.</text>
</comment>
<feature type="binding site" evidence="6">
    <location>
        <position position="278"/>
    </location>
    <ligand>
        <name>substrate</name>
    </ligand>
</feature>
<evidence type="ECO:0000256" key="6">
    <source>
        <dbReference type="HAMAP-Rule" id="MF_00220"/>
    </source>
</evidence>
<feature type="binding site" evidence="6">
    <location>
        <position position="309"/>
    </location>
    <ligand>
        <name>substrate</name>
    </ligand>
</feature>
<keyword evidence="3 6" id="KW-0479">Metal-binding</keyword>
<evidence type="ECO:0000256" key="2">
    <source>
        <dbReference type="ARBA" id="ARBA00010286"/>
    </source>
</evidence>
<dbReference type="GO" id="GO:0004151">
    <property type="term" value="F:dihydroorotase activity"/>
    <property type="evidence" value="ECO:0007669"/>
    <property type="project" value="UniProtKB-EC"/>
</dbReference>
<sequence>MRTIIRGGRVLDPASSTDGIRDILVEDGIIKEVAEHISTDAENVIEAEGLYVMPGLIDLHVHFREPGFEHKETIRTGARAAARGGFTTVCVMPNTKPVVDSVEMVKYVIDKAKEVTDIHVLPIAAITAGQDGEFITDFENLYKNGAVAVSEDGKSVMNARVARQAMRLAAEVGIPVFAHCEDKNLVARGVMNAGNRAKELGLYGIMNAVEDVIVARDILLAKNTGARLHLCHCSTVDSVKMTKLAKEEGIDVTAEVTPHHFTLTEDDITGDDANYKMNPPLRAKADREALKEGLKEGVMDVISTDHAPHHRTEKERPFAEAPFGITGLETSVSLTITELVDKGVLTPLQMAERMSYKPAQIINSDKGTLLPGRAADITIIDPNEEYVIDSTLFASMGKNTPFNGKTVKGRVRYTMSDGKVVYSYRPGCEIIVDKDVPKLI</sequence>
<keyword evidence="5 6" id="KW-0665">Pyrimidine biosynthesis</keyword>
<feature type="active site" evidence="6">
    <location>
        <position position="305"/>
    </location>
</feature>
<dbReference type="HAMAP" id="MF_00220_B">
    <property type="entry name" value="PyrC_classI_B"/>
    <property type="match status" value="1"/>
</dbReference>
<dbReference type="InterPro" id="IPR011059">
    <property type="entry name" value="Metal-dep_hydrolase_composite"/>
</dbReference>
<feature type="binding site" evidence="6">
    <location>
        <begin position="62"/>
        <end position="64"/>
    </location>
    <ligand>
        <name>substrate</name>
    </ligand>
</feature>
<comment type="similarity">
    <text evidence="2 6">Belongs to the metallo-dependent hydrolases superfamily. DHOase family. Class I DHOase subfamily.</text>
</comment>
<evidence type="ECO:0000256" key="4">
    <source>
        <dbReference type="ARBA" id="ARBA00022801"/>
    </source>
</evidence>
<dbReference type="NCBIfam" id="TIGR00857">
    <property type="entry name" value="pyrC_multi"/>
    <property type="match status" value="1"/>
</dbReference>
<feature type="binding site" evidence="6">
    <location>
        <begin position="323"/>
        <end position="324"/>
    </location>
    <ligand>
        <name>substrate</name>
    </ligand>
</feature>
<dbReference type="PROSITE" id="PS00482">
    <property type="entry name" value="DIHYDROOROTASE_1"/>
    <property type="match status" value="1"/>
</dbReference>
<dbReference type="Gene3D" id="2.30.40.10">
    <property type="entry name" value="Urease, subunit C, domain 1"/>
    <property type="match status" value="1"/>
</dbReference>
<name>A0ABV1H5C3_9FIRM</name>
<accession>A0ABV1H5C3</accession>
<dbReference type="PANTHER" id="PTHR43668">
    <property type="entry name" value="ALLANTOINASE"/>
    <property type="match status" value="1"/>
</dbReference>
<feature type="binding site" evidence="6">
    <location>
        <position position="62"/>
    </location>
    <ligand>
        <name>Zn(2+)</name>
        <dbReference type="ChEBI" id="CHEBI:29105"/>
        <label>1</label>
    </ligand>
</feature>
<dbReference type="SUPFAM" id="SSF51338">
    <property type="entry name" value="Composite domain of metallo-dependent hydrolases"/>
    <property type="match status" value="1"/>
</dbReference>
<feature type="binding site" evidence="6">
    <location>
        <position position="179"/>
    </location>
    <ligand>
        <name>Zn(2+)</name>
        <dbReference type="ChEBI" id="CHEBI:29105"/>
        <label>2</label>
    </ligand>
</feature>
<evidence type="ECO:0000259" key="7">
    <source>
        <dbReference type="Pfam" id="PF12890"/>
    </source>
</evidence>
<feature type="binding site" evidence="6">
    <location>
        <position position="152"/>
    </location>
    <ligand>
        <name>Zn(2+)</name>
        <dbReference type="ChEBI" id="CHEBI:29105"/>
        <label>2</label>
    </ligand>
</feature>
<dbReference type="EMBL" id="JBBMFS010000005">
    <property type="protein sequence ID" value="MEQ2554904.1"/>
    <property type="molecule type" value="Genomic_DNA"/>
</dbReference>
<comment type="cofactor">
    <cofactor evidence="6">
        <name>Zn(2+)</name>
        <dbReference type="ChEBI" id="CHEBI:29105"/>
    </cofactor>
    <text evidence="6">Binds 2 Zn(2+) ions per subunit.</text>
</comment>
<evidence type="ECO:0000256" key="1">
    <source>
        <dbReference type="ARBA" id="ARBA00002368"/>
    </source>
</evidence>
<keyword evidence="4 6" id="KW-0378">Hydrolase</keyword>
<gene>
    <name evidence="6" type="primary">pyrC</name>
    <name evidence="8" type="ORF">WMO37_07705</name>
</gene>
<dbReference type="Pfam" id="PF12890">
    <property type="entry name" value="DHOase"/>
    <property type="match status" value="1"/>
</dbReference>
<reference evidence="8" key="1">
    <citation type="submission" date="2024-03" db="EMBL/GenBank/DDBJ databases">
        <title>Human intestinal bacterial collection.</title>
        <authorList>
            <person name="Pauvert C."/>
            <person name="Hitch T.C.A."/>
            <person name="Clavel T."/>
        </authorList>
    </citation>
    <scope>NUCLEOTIDE SEQUENCE [LARGE SCALE GENOMIC DNA]</scope>
    <source>
        <strain evidence="8">CLA-AA-H89B</strain>
    </source>
</reference>
<dbReference type="InterPro" id="IPR004722">
    <property type="entry name" value="DHOase"/>
</dbReference>
<comment type="catalytic activity">
    <reaction evidence="6">
        <text>(S)-dihydroorotate + H2O = N-carbamoyl-L-aspartate + H(+)</text>
        <dbReference type="Rhea" id="RHEA:24296"/>
        <dbReference type="ChEBI" id="CHEBI:15377"/>
        <dbReference type="ChEBI" id="CHEBI:15378"/>
        <dbReference type="ChEBI" id="CHEBI:30864"/>
        <dbReference type="ChEBI" id="CHEBI:32814"/>
        <dbReference type="EC" id="3.5.2.3"/>
    </reaction>
</comment>
<evidence type="ECO:0000256" key="3">
    <source>
        <dbReference type="ARBA" id="ARBA00022723"/>
    </source>
</evidence>
<evidence type="ECO:0000313" key="8">
    <source>
        <dbReference type="EMBL" id="MEQ2554904.1"/>
    </source>
</evidence>
<dbReference type="InterPro" id="IPR050138">
    <property type="entry name" value="DHOase/Allantoinase_Hydrolase"/>
</dbReference>
<feature type="domain" description="Dihydroorotase catalytic" evidence="7">
    <location>
        <begin position="52"/>
        <end position="236"/>
    </location>
</feature>
<dbReference type="CDD" id="cd01317">
    <property type="entry name" value="DHOase_IIa"/>
    <property type="match status" value="1"/>
</dbReference>
<evidence type="ECO:0000256" key="5">
    <source>
        <dbReference type="ARBA" id="ARBA00022975"/>
    </source>
</evidence>
<keyword evidence="6" id="KW-0862">Zinc</keyword>
<feature type="binding site" evidence="6">
    <location>
        <position position="305"/>
    </location>
    <ligand>
        <name>Zn(2+)</name>
        <dbReference type="ChEBI" id="CHEBI:29105"/>
        <label>1</label>
    </ligand>
</feature>
<feature type="binding site" evidence="6">
    <location>
        <position position="232"/>
    </location>
    <ligand>
        <name>Zn(2+)</name>
        <dbReference type="ChEBI" id="CHEBI:29105"/>
        <label>2</label>
    </ligand>
</feature>
<dbReference type="InterPro" id="IPR024403">
    <property type="entry name" value="DHOase_cat"/>
</dbReference>
<dbReference type="PANTHER" id="PTHR43668:SF2">
    <property type="entry name" value="ALLANTOINASE"/>
    <property type="match status" value="1"/>
</dbReference>
<dbReference type="PROSITE" id="PS00483">
    <property type="entry name" value="DIHYDROOROTASE_2"/>
    <property type="match status" value="1"/>
</dbReference>
<dbReference type="Gene3D" id="3.20.20.140">
    <property type="entry name" value="Metal-dependent hydrolases"/>
    <property type="match status" value="1"/>
</dbReference>
<comment type="pathway">
    <text evidence="6">Pyrimidine metabolism; UMP biosynthesis via de novo pathway; (S)-dihydroorotate from bicarbonate: step 3/3.</text>
</comment>
<dbReference type="InterPro" id="IPR032466">
    <property type="entry name" value="Metal_Hydrolase"/>
</dbReference>
<feature type="binding site" evidence="6">
    <location>
        <position position="152"/>
    </location>
    <ligand>
        <name>Zn(2+)</name>
        <dbReference type="ChEBI" id="CHEBI:29105"/>
        <label>1</label>
    </ligand>
</feature>
<dbReference type="InterPro" id="IPR002195">
    <property type="entry name" value="Dihydroorotase_CS"/>
</dbReference>
<feature type="binding site" evidence="6">
    <location>
        <position position="94"/>
    </location>
    <ligand>
        <name>substrate</name>
    </ligand>
</feature>
<dbReference type="SUPFAM" id="SSF51556">
    <property type="entry name" value="Metallo-dependent hydrolases"/>
    <property type="match status" value="1"/>
</dbReference>
<dbReference type="Proteomes" id="UP001546774">
    <property type="component" value="Unassembled WGS sequence"/>
</dbReference>
<proteinExistence type="inferred from homology"/>
<protein>
    <recommendedName>
        <fullName evidence="6">Dihydroorotase</fullName>
        <shortName evidence="6">DHOase</shortName>
        <ecNumber evidence="6">3.5.2.3</ecNumber>
    </recommendedName>
</protein>
<feature type="binding site" evidence="6">
    <location>
        <position position="60"/>
    </location>
    <ligand>
        <name>Zn(2+)</name>
        <dbReference type="ChEBI" id="CHEBI:29105"/>
        <label>1</label>
    </ligand>
</feature>
<comment type="caution">
    <text evidence="8">The sequence shown here is derived from an EMBL/GenBank/DDBJ whole genome shotgun (WGS) entry which is preliminary data.</text>
</comment>
<dbReference type="EC" id="3.5.2.3" evidence="6"/>